<protein>
    <submittedName>
        <fullName evidence="7">EAL domain-containing protein</fullName>
    </submittedName>
</protein>
<evidence type="ECO:0000259" key="6">
    <source>
        <dbReference type="PROSITE" id="PS50887"/>
    </source>
</evidence>
<dbReference type="SMART" id="SM00091">
    <property type="entry name" value="PAS"/>
    <property type="match status" value="4"/>
</dbReference>
<dbReference type="PANTHER" id="PTHR44757:SF2">
    <property type="entry name" value="BIOFILM ARCHITECTURE MAINTENANCE PROTEIN MBAA"/>
    <property type="match status" value="1"/>
</dbReference>
<dbReference type="InterPro" id="IPR001633">
    <property type="entry name" value="EAL_dom"/>
</dbReference>
<dbReference type="SMART" id="SM00138">
    <property type="entry name" value="MeTrc"/>
    <property type="match status" value="1"/>
</dbReference>
<dbReference type="NCBIfam" id="TIGR00229">
    <property type="entry name" value="sensory_box"/>
    <property type="match status" value="2"/>
</dbReference>
<dbReference type="InterPro" id="IPR000014">
    <property type="entry name" value="PAS"/>
</dbReference>
<dbReference type="Gene3D" id="3.30.70.270">
    <property type="match status" value="1"/>
</dbReference>
<feature type="domain" description="EAL" evidence="5">
    <location>
        <begin position="1060"/>
        <end position="1314"/>
    </location>
</feature>
<evidence type="ECO:0000313" key="7">
    <source>
        <dbReference type="EMBL" id="NMF92851.1"/>
    </source>
</evidence>
<dbReference type="SMART" id="SM00052">
    <property type="entry name" value="EAL"/>
    <property type="match status" value="1"/>
</dbReference>
<dbReference type="InterPro" id="IPR022642">
    <property type="entry name" value="CheR_C"/>
</dbReference>
<dbReference type="Pfam" id="PF03705">
    <property type="entry name" value="CheR_N"/>
    <property type="match status" value="1"/>
</dbReference>
<dbReference type="InterPro" id="IPR029787">
    <property type="entry name" value="Nucleotide_cyclase"/>
</dbReference>
<dbReference type="PROSITE" id="PS50112">
    <property type="entry name" value="PAS"/>
    <property type="match status" value="2"/>
</dbReference>
<dbReference type="InterPro" id="IPR029063">
    <property type="entry name" value="SAM-dependent_MTases_sf"/>
</dbReference>
<dbReference type="InterPro" id="IPR001610">
    <property type="entry name" value="PAC"/>
</dbReference>
<dbReference type="InterPro" id="IPR000780">
    <property type="entry name" value="CheR_MeTrfase"/>
</dbReference>
<dbReference type="InterPro" id="IPR035919">
    <property type="entry name" value="EAL_sf"/>
</dbReference>
<evidence type="ECO:0000256" key="1">
    <source>
        <dbReference type="SAM" id="Coils"/>
    </source>
</evidence>
<gene>
    <name evidence="7" type="ORF">GO608_05870</name>
</gene>
<dbReference type="PANTHER" id="PTHR44757">
    <property type="entry name" value="DIGUANYLATE CYCLASE DGCP"/>
    <property type="match status" value="1"/>
</dbReference>
<dbReference type="SUPFAM" id="SSF55073">
    <property type="entry name" value="Nucleotide cyclase"/>
    <property type="match status" value="1"/>
</dbReference>
<evidence type="ECO:0000259" key="5">
    <source>
        <dbReference type="PROSITE" id="PS50883"/>
    </source>
</evidence>
<dbReference type="CDD" id="cd01948">
    <property type="entry name" value="EAL"/>
    <property type="match status" value="1"/>
</dbReference>
<evidence type="ECO:0000259" key="4">
    <source>
        <dbReference type="PROSITE" id="PS50123"/>
    </source>
</evidence>
<dbReference type="Gene3D" id="3.40.50.150">
    <property type="entry name" value="Vaccinia Virus protein VP39"/>
    <property type="match status" value="1"/>
</dbReference>
<dbReference type="Gene3D" id="3.20.20.450">
    <property type="entry name" value="EAL domain"/>
    <property type="match status" value="1"/>
</dbReference>
<organism evidence="7 8">
    <name type="scientific">Aromatoleum buckelii</name>
    <dbReference type="NCBI Taxonomy" id="200254"/>
    <lineage>
        <taxon>Bacteria</taxon>
        <taxon>Pseudomonadati</taxon>
        <taxon>Pseudomonadota</taxon>
        <taxon>Betaproteobacteria</taxon>
        <taxon>Rhodocyclales</taxon>
        <taxon>Rhodocyclaceae</taxon>
        <taxon>Aromatoleum</taxon>
    </lineage>
</organism>
<sequence>MSKPENAEEGRMDGIDERPCAETQWEDAARDPLLPDMAAVIDVLRRHCAVDFSDYKTGTLSRRVSRRMTLTDCDTVSAYHEKIVRDDVERNALCDDLLINVTEFFRDAAAFSLLADEVLPDMLRGRNPSDPLRLWSAGCASGEEAYTLALLALDAAGRFGFTGDVKVFATDIHPGVLSDASQGIFRDDAVRGIPEALLRRYFQRTHEGWRVDGTLRRHVVFARHNLLTDPPFTRIDLALCRNLLIYLQNGSQLKALAQLHFALKPQGLLMLGASETVGEHAARAFMTVDRSSKLYRKQGAALPRSCSILVPPLSTLPDVLPGNGAGTPEELEAELLATRERLHEMIVELKSSHEHIDLANEELTASNEELQSTNEELKSVNEDLYILNRELEDRNAALANLNRDYDHLLASTKIGTVFLDAGLRVRRFSAAVEDVLALRASDAGRPLAEIAYHAGDASRFLADLQHVAATGEGAEREVDVSGRWYLERMLPFYGEGGVRDGVVLTYTDISRVKTAQAEVAVLAAERTRLQGILDALPDGAYIVGADHVIEYFNPALERQFGAPAGRKCFEYLHSRSEACTWCNNDAVFAGASVQAEWTAPSGRSYDLFEMPFRNPDGTLSKFEIFHDITPVKESRRQLAEATMLAHVGYWEWQLPAGVLHWGEQTDRLLGHAPGEVTPSGATFLAHVHPDDRERVAGDLAGAVRNNRSYVSEFRLIRADGALRIARANGHLQYDREGRAVRVCGAIQDITELRATETALRNSEERFSIAMTAAPFAVAITRVEDGCFIEVNDKYEIHFGWKREELIGKTSVEANLWPDPESRQRWLEMLRQHGSVLDFETVGCDRSGAVRQVSLSSKYIDIDGEKHVLTFVHDITDRKEAQARIEYLAHHDALTGLPNRVLFRDRFALATAWAERAHAKVALLFVDLDHFKTINDTLGHPAGDGLLQGVALRLRECLRETDTVSRLGGDEFLIALTDVRHPQAINSATAKIFDALTRPFELEGHELTNTMSIGVAIWPDDGKDFDTLLKNADTAMYQAKRAGRNTWRFYTEQMNADAVEQLQIRTALHRALENDEFLLHYQPQINLASGRVVGVEALLRWHCDKRELVPPGRFIPAAEDSGLIVPIGDWVLREACMQAVRWTQQGLPELTVAVNLSAVQFQRGDLERSVVQALSMSGLDPSRLELELTESLLLVDTESVIETLRRLKSLGVRLSIDDFGTGYSSLAYLKRFAVDKLKIDQSFVRDIATDPDDAAIVRAIVSMARTLKLQVIAEGVESEDIGRFLSIFNCDEAQGYHYARPMPGDALAEWLVASSRGSGGPR</sequence>
<dbReference type="CDD" id="cd00130">
    <property type="entry name" value="PAS"/>
    <property type="match status" value="2"/>
</dbReference>
<dbReference type="InterPro" id="IPR000160">
    <property type="entry name" value="GGDEF_dom"/>
</dbReference>
<feature type="domain" description="CheR-type methyltransferase" evidence="4">
    <location>
        <begin position="36"/>
        <end position="298"/>
    </location>
</feature>
<feature type="domain" description="PAC" evidence="3">
    <location>
        <begin position="709"/>
        <end position="761"/>
    </location>
</feature>
<evidence type="ECO:0000259" key="3">
    <source>
        <dbReference type="PROSITE" id="PS50113"/>
    </source>
</evidence>
<feature type="coiled-coil region" evidence="1">
    <location>
        <begin position="356"/>
        <end position="394"/>
    </location>
</feature>
<dbReference type="InterPro" id="IPR043128">
    <property type="entry name" value="Rev_trsase/Diguanyl_cyclase"/>
</dbReference>
<dbReference type="Pfam" id="PF08447">
    <property type="entry name" value="PAS_3"/>
    <property type="match status" value="1"/>
</dbReference>
<dbReference type="Pfam" id="PF00989">
    <property type="entry name" value="PAS"/>
    <property type="match status" value="1"/>
</dbReference>
<dbReference type="Pfam" id="PF00563">
    <property type="entry name" value="EAL"/>
    <property type="match status" value="1"/>
</dbReference>
<dbReference type="EMBL" id="WTVH01000008">
    <property type="protein sequence ID" value="NMF92851.1"/>
    <property type="molecule type" value="Genomic_DNA"/>
</dbReference>
<dbReference type="SUPFAM" id="SSF53335">
    <property type="entry name" value="S-adenosyl-L-methionine-dependent methyltransferases"/>
    <property type="match status" value="1"/>
</dbReference>
<evidence type="ECO:0000313" key="8">
    <source>
        <dbReference type="Proteomes" id="UP000601990"/>
    </source>
</evidence>
<dbReference type="SMART" id="SM00086">
    <property type="entry name" value="PAC"/>
    <property type="match status" value="2"/>
</dbReference>
<dbReference type="InterPro" id="IPR000700">
    <property type="entry name" value="PAS-assoc_C"/>
</dbReference>
<dbReference type="Pfam" id="PF13596">
    <property type="entry name" value="PAS_10"/>
    <property type="match status" value="1"/>
</dbReference>
<dbReference type="InterPro" id="IPR052155">
    <property type="entry name" value="Biofilm_reg_signaling"/>
</dbReference>
<keyword evidence="1" id="KW-0175">Coiled coil</keyword>
<comment type="caution">
    <text evidence="7">The sequence shown here is derived from an EMBL/GenBank/DDBJ whole genome shotgun (WGS) entry which is preliminary data.</text>
</comment>
<dbReference type="InterPro" id="IPR013655">
    <property type="entry name" value="PAS_fold_3"/>
</dbReference>
<name>A0ABX1N0W7_9RHOO</name>
<dbReference type="RefSeq" id="WP_169198147.1">
    <property type="nucleotide sequence ID" value="NZ_WTVH02000010.1"/>
</dbReference>
<dbReference type="Pfam" id="PF01739">
    <property type="entry name" value="CheR"/>
    <property type="match status" value="1"/>
</dbReference>
<evidence type="ECO:0000259" key="2">
    <source>
        <dbReference type="PROSITE" id="PS50112"/>
    </source>
</evidence>
<dbReference type="SUPFAM" id="SSF47757">
    <property type="entry name" value="Chemotaxis receptor methyltransferase CheR, N-terminal domain"/>
    <property type="match status" value="1"/>
</dbReference>
<dbReference type="SMART" id="SM00267">
    <property type="entry name" value="GGDEF"/>
    <property type="match status" value="1"/>
</dbReference>
<accession>A0ABX1N0W7</accession>
<dbReference type="Gene3D" id="2.10.70.100">
    <property type="match status" value="1"/>
</dbReference>
<dbReference type="SUPFAM" id="SSF55785">
    <property type="entry name" value="PYP-like sensor domain (PAS domain)"/>
    <property type="match status" value="4"/>
</dbReference>
<dbReference type="InterPro" id="IPR022641">
    <property type="entry name" value="CheR_N"/>
</dbReference>
<dbReference type="PRINTS" id="PR00996">
    <property type="entry name" value="CHERMTFRASE"/>
</dbReference>
<dbReference type="CDD" id="cd01949">
    <property type="entry name" value="GGDEF"/>
    <property type="match status" value="1"/>
</dbReference>
<keyword evidence="8" id="KW-1185">Reference proteome</keyword>
<dbReference type="NCBIfam" id="TIGR00254">
    <property type="entry name" value="GGDEF"/>
    <property type="match status" value="1"/>
</dbReference>
<proteinExistence type="predicted"/>
<dbReference type="InterPro" id="IPR035965">
    <property type="entry name" value="PAS-like_dom_sf"/>
</dbReference>
<dbReference type="PROSITE" id="PS50123">
    <property type="entry name" value="CHER"/>
    <property type="match status" value="1"/>
</dbReference>
<reference evidence="7" key="1">
    <citation type="submission" date="2019-12" db="EMBL/GenBank/DDBJ databases">
        <title>Comparative genomics gives insights into the taxonomy of the Azoarcus-Aromatoleum group and reveals separate origins of nif in the plant-associated Azoarcus and non-plant-associated Aromatoleum sub-groups.</title>
        <authorList>
            <person name="Lafos M."/>
            <person name="Maluk M."/>
            <person name="Batista M."/>
            <person name="Junghare M."/>
            <person name="Carmona M."/>
            <person name="Faoro H."/>
            <person name="Cruz L.M."/>
            <person name="Battistoni F."/>
            <person name="De Souza E."/>
            <person name="Pedrosa F."/>
            <person name="Chen W.-M."/>
            <person name="Poole P.S."/>
            <person name="Dixon R.A."/>
            <person name="James E.K."/>
        </authorList>
    </citation>
    <scope>NUCLEOTIDE SEQUENCE</scope>
    <source>
        <strain evidence="7">U120</strain>
    </source>
</reference>
<feature type="domain" description="GGDEF" evidence="6">
    <location>
        <begin position="918"/>
        <end position="1051"/>
    </location>
</feature>
<dbReference type="InterPro" id="IPR013767">
    <property type="entry name" value="PAS_fold"/>
</dbReference>
<feature type="domain" description="PAS" evidence="2">
    <location>
        <begin position="658"/>
        <end position="706"/>
    </location>
</feature>
<dbReference type="InterPro" id="IPR013656">
    <property type="entry name" value="PAS_4"/>
</dbReference>
<dbReference type="Pfam" id="PF00990">
    <property type="entry name" value="GGDEF"/>
    <property type="match status" value="1"/>
</dbReference>
<dbReference type="Pfam" id="PF08448">
    <property type="entry name" value="PAS_4"/>
    <property type="match status" value="1"/>
</dbReference>
<feature type="domain" description="PAS" evidence="2">
    <location>
        <begin position="783"/>
        <end position="818"/>
    </location>
</feature>
<dbReference type="SUPFAM" id="SSF141868">
    <property type="entry name" value="EAL domain-like"/>
    <property type="match status" value="1"/>
</dbReference>
<dbReference type="PROSITE" id="PS50883">
    <property type="entry name" value="EAL"/>
    <property type="match status" value="1"/>
</dbReference>
<dbReference type="PROSITE" id="PS50887">
    <property type="entry name" value="GGDEF"/>
    <property type="match status" value="1"/>
</dbReference>
<dbReference type="Proteomes" id="UP000601990">
    <property type="component" value="Unassembled WGS sequence"/>
</dbReference>
<dbReference type="PROSITE" id="PS50113">
    <property type="entry name" value="PAC"/>
    <property type="match status" value="1"/>
</dbReference>
<dbReference type="Gene3D" id="3.30.450.20">
    <property type="entry name" value="PAS domain"/>
    <property type="match status" value="4"/>
</dbReference>